<name>A0A0C9U645_SPHS4</name>
<evidence type="ECO:0000313" key="4">
    <source>
        <dbReference type="Proteomes" id="UP000054279"/>
    </source>
</evidence>
<feature type="transmembrane region" description="Helical" evidence="1">
    <location>
        <begin position="138"/>
        <end position="157"/>
    </location>
</feature>
<evidence type="ECO:0000313" key="3">
    <source>
        <dbReference type="EMBL" id="KIJ29764.1"/>
    </source>
</evidence>
<reference evidence="3 4" key="1">
    <citation type="submission" date="2014-06" db="EMBL/GenBank/DDBJ databases">
        <title>Evolutionary Origins and Diversification of the Mycorrhizal Mutualists.</title>
        <authorList>
            <consortium name="DOE Joint Genome Institute"/>
            <consortium name="Mycorrhizal Genomics Consortium"/>
            <person name="Kohler A."/>
            <person name="Kuo A."/>
            <person name="Nagy L.G."/>
            <person name="Floudas D."/>
            <person name="Copeland A."/>
            <person name="Barry K.W."/>
            <person name="Cichocki N."/>
            <person name="Veneault-Fourrey C."/>
            <person name="LaButti K."/>
            <person name="Lindquist E.A."/>
            <person name="Lipzen A."/>
            <person name="Lundell T."/>
            <person name="Morin E."/>
            <person name="Murat C."/>
            <person name="Riley R."/>
            <person name="Ohm R."/>
            <person name="Sun H."/>
            <person name="Tunlid A."/>
            <person name="Henrissat B."/>
            <person name="Grigoriev I.V."/>
            <person name="Hibbett D.S."/>
            <person name="Martin F."/>
        </authorList>
    </citation>
    <scope>NUCLEOTIDE SEQUENCE [LARGE SCALE GENOMIC DNA]</scope>
    <source>
        <strain evidence="3 4">SS14</strain>
    </source>
</reference>
<feature type="transmembrane region" description="Helical" evidence="1">
    <location>
        <begin position="77"/>
        <end position="96"/>
    </location>
</feature>
<dbReference type="AlphaFoldDB" id="A0A0C9U645"/>
<gene>
    <name evidence="3" type="ORF">M422DRAFT_187997</name>
</gene>
<dbReference type="OrthoDB" id="3219854at2759"/>
<dbReference type="Pfam" id="PF20153">
    <property type="entry name" value="DUF6535"/>
    <property type="match status" value="1"/>
</dbReference>
<dbReference type="HOGENOM" id="CLU_018688_3_0_1"/>
<keyword evidence="1" id="KW-0812">Transmembrane</keyword>
<keyword evidence="4" id="KW-1185">Reference proteome</keyword>
<keyword evidence="1" id="KW-0472">Membrane</keyword>
<keyword evidence="1" id="KW-1133">Transmembrane helix</keyword>
<organism evidence="3 4">
    <name type="scientific">Sphaerobolus stellatus (strain SS14)</name>
    <dbReference type="NCBI Taxonomy" id="990650"/>
    <lineage>
        <taxon>Eukaryota</taxon>
        <taxon>Fungi</taxon>
        <taxon>Dikarya</taxon>
        <taxon>Basidiomycota</taxon>
        <taxon>Agaricomycotina</taxon>
        <taxon>Agaricomycetes</taxon>
        <taxon>Phallomycetidae</taxon>
        <taxon>Geastrales</taxon>
        <taxon>Sphaerobolaceae</taxon>
        <taxon>Sphaerobolus</taxon>
    </lineage>
</organism>
<evidence type="ECO:0000259" key="2">
    <source>
        <dbReference type="Pfam" id="PF20153"/>
    </source>
</evidence>
<feature type="non-terminal residue" evidence="3">
    <location>
        <position position="160"/>
    </location>
</feature>
<proteinExistence type="predicted"/>
<sequence>MSSTRAGTPDPAEIGQKPTDEASLHQLLGQILETLHASEFFPDRPTDVRSLFWTSYQRLANETDEAFLERHNSNVDVLLIFAGLFSAVSAAFIVGMDADDTIDTTNDYLKLLVQAAYNRTAEPESLTPPPSSHLWIEALAYASLTFSLLAAFGGVLGKQW</sequence>
<evidence type="ECO:0000256" key="1">
    <source>
        <dbReference type="SAM" id="Phobius"/>
    </source>
</evidence>
<dbReference type="EMBL" id="KN837276">
    <property type="protein sequence ID" value="KIJ29764.1"/>
    <property type="molecule type" value="Genomic_DNA"/>
</dbReference>
<feature type="domain" description="DUF6535" evidence="2">
    <location>
        <begin position="53"/>
        <end position="160"/>
    </location>
</feature>
<dbReference type="Proteomes" id="UP000054279">
    <property type="component" value="Unassembled WGS sequence"/>
</dbReference>
<protein>
    <recommendedName>
        <fullName evidence="2">DUF6535 domain-containing protein</fullName>
    </recommendedName>
</protein>
<accession>A0A0C9U645</accession>
<dbReference type="InterPro" id="IPR045338">
    <property type="entry name" value="DUF6535"/>
</dbReference>